<dbReference type="OrthoDB" id="7278099at2"/>
<evidence type="ECO:0000259" key="1">
    <source>
        <dbReference type="Pfam" id="PF13340"/>
    </source>
</evidence>
<dbReference type="EMBL" id="JABEQI010000003">
    <property type="protein sequence ID" value="MBB2186347.1"/>
    <property type="molecule type" value="Genomic_DNA"/>
</dbReference>
<organism evidence="2 3">
    <name type="scientific">Gluconacetobacter liquefaciens</name>
    <name type="common">Acetobacter liquefaciens</name>
    <dbReference type="NCBI Taxonomy" id="89584"/>
    <lineage>
        <taxon>Bacteria</taxon>
        <taxon>Pseudomonadati</taxon>
        <taxon>Pseudomonadota</taxon>
        <taxon>Alphaproteobacteria</taxon>
        <taxon>Acetobacterales</taxon>
        <taxon>Acetobacteraceae</taxon>
        <taxon>Gluconacetobacter</taxon>
    </lineage>
</organism>
<gene>
    <name evidence="2" type="ORF">HLH32_08105</name>
</gene>
<sequence length="76" mass="8878">MECLEPVMLAAKPGGRPRKWGWRKLLDAMFYLLRGGLPWRMLPLKRDTRFGSAGHKVWNPIRGRLKGRLEASKRFD</sequence>
<dbReference type="Pfam" id="PF13340">
    <property type="entry name" value="DUF4096"/>
    <property type="match status" value="1"/>
</dbReference>
<feature type="domain" description="Insertion element IS402-like" evidence="1">
    <location>
        <begin position="2"/>
        <end position="45"/>
    </location>
</feature>
<dbReference type="Proteomes" id="UP000562982">
    <property type="component" value="Unassembled WGS sequence"/>
</dbReference>
<evidence type="ECO:0000313" key="3">
    <source>
        <dbReference type="Proteomes" id="UP000562982"/>
    </source>
</evidence>
<dbReference type="AlphaFoldDB" id="A0A7W4JKD9"/>
<proteinExistence type="predicted"/>
<reference evidence="2 3" key="1">
    <citation type="submission" date="2020-04" db="EMBL/GenBank/DDBJ databases">
        <title>Description of novel Gluconacetobacter.</title>
        <authorList>
            <person name="Sombolestani A."/>
        </authorList>
    </citation>
    <scope>NUCLEOTIDE SEQUENCE [LARGE SCALE GENOMIC DNA]</scope>
    <source>
        <strain evidence="2 3">LMG 1382</strain>
    </source>
</reference>
<comment type="caution">
    <text evidence="2">The sequence shown here is derived from an EMBL/GenBank/DDBJ whole genome shotgun (WGS) entry which is preliminary data.</text>
</comment>
<dbReference type="InterPro" id="IPR025161">
    <property type="entry name" value="IS402-like_dom"/>
</dbReference>
<name>A0A7W4JKD9_GLULI</name>
<evidence type="ECO:0000313" key="2">
    <source>
        <dbReference type="EMBL" id="MBB2186347.1"/>
    </source>
</evidence>
<accession>A0A7W4JKD9</accession>
<protein>
    <submittedName>
        <fullName evidence="2">Transposase</fullName>
    </submittedName>
</protein>